<dbReference type="PRINTS" id="PR00962">
    <property type="entry name" value="LETHAL2GIANT"/>
</dbReference>
<name>T1JZT4_TETUR</name>
<dbReference type="STRING" id="32264.T1JZT4"/>
<dbReference type="GO" id="GO:0045159">
    <property type="term" value="F:myosin II binding"/>
    <property type="evidence" value="ECO:0007669"/>
    <property type="project" value="TreeGrafter"/>
</dbReference>
<feature type="compositionally biased region" description="Polar residues" evidence="6">
    <location>
        <begin position="622"/>
        <end position="635"/>
    </location>
</feature>
<evidence type="ECO:0000256" key="5">
    <source>
        <dbReference type="PROSITE-ProRule" id="PRU00221"/>
    </source>
</evidence>
<keyword evidence="9" id="KW-1185">Reference proteome</keyword>
<evidence type="ECO:0000256" key="1">
    <source>
        <dbReference type="ARBA" id="ARBA00008070"/>
    </source>
</evidence>
<dbReference type="PANTHER" id="PTHR10241:SF25">
    <property type="entry name" value="TOMOSYN, ISOFORM C"/>
    <property type="match status" value="1"/>
</dbReference>
<dbReference type="InterPro" id="IPR036322">
    <property type="entry name" value="WD40_repeat_dom_sf"/>
</dbReference>
<feature type="compositionally biased region" description="Basic and acidic residues" evidence="6">
    <location>
        <begin position="34"/>
        <end position="43"/>
    </location>
</feature>
<sequence length="721" mass="79673">MDKMKRGGFFRGMLDNWRYSSSSMGSQSGSAHHSSRDDSKSTSKSDSPLADFEDNLRSEHFLLSEIVRHGFPHNPTCVAFDPIQRLIAIGTRNGCLRIIGRPGVDINVQHVGQFAVIQIIFIVNEGNLITLCADDSIHLWSIKTKTPSIVHILKFQRERITFAHLPYSSKWLYVGTERGNVHVVNIETFQLSGYVINWNKTIELSRKTHPGSVIHLSDCPIDPSKLLIGYESGTIVLWDLRSKTADTRVNYNEPLRSISWHHEGRQYLCSHTDGSITTWNVKAPRPVSVTLPHAKQITKDLKPEPCRPIYKVEWKTVRDSDSFIIFSGGLPYITSTPASASTSTSNRDNTLVSASSGSTSSDSGSDGTQSLTVIHGKTTTVLEMEHNIIDFITLSTGTCPAEPSDPYAILVLLSSDLVVVDLTSTGYPCFRNPYTMDLHESPITFCAYFADCPTDLIPAFYSVGFKTNPKRPGISEKEWPVNGGEWGTATPSYPEIIITGHADGTVKFWDTSSVNLHILYKMKTSKLFQKPRSRPNDPGGESAESTEDPFAIDQIAFCPESRLLCVAGASSHVMVFKFSKHESHSDTPVIEVIMNYESSTSHDDESGDPEVTTQGIGGLLRPQSSNEDGNSSRNTFYPLLVRSGQHKRAPGFQPELVCLTPWIDDNTPPYKINSLAVNSSYSLVAYGSENGLIIVDLIQKSLVLNIATVDLYAKPIYTNGN</sequence>
<dbReference type="GO" id="GO:0031201">
    <property type="term" value="C:SNARE complex"/>
    <property type="evidence" value="ECO:0007669"/>
    <property type="project" value="TreeGrafter"/>
</dbReference>
<feature type="region of interest" description="Disordered" evidence="6">
    <location>
        <begin position="598"/>
        <end position="635"/>
    </location>
</feature>
<feature type="repeat" description="WD" evidence="5">
    <location>
        <begin position="248"/>
        <end position="289"/>
    </location>
</feature>
<keyword evidence="4" id="KW-0677">Repeat</keyword>
<reference evidence="8" key="2">
    <citation type="submission" date="2015-06" db="UniProtKB">
        <authorList>
            <consortium name="EnsemblMetazoa"/>
        </authorList>
    </citation>
    <scope>IDENTIFICATION</scope>
</reference>
<protein>
    <recommendedName>
        <fullName evidence="7">Lethal giant larvae homologue 2 domain-containing protein</fullName>
    </recommendedName>
</protein>
<feature type="domain" description="Lethal giant larvae homologue 2" evidence="7">
    <location>
        <begin position="357"/>
        <end position="428"/>
    </location>
</feature>
<dbReference type="HOGENOM" id="CLU_016290_0_0_1"/>
<evidence type="ECO:0000256" key="6">
    <source>
        <dbReference type="SAM" id="MobiDB-lite"/>
    </source>
</evidence>
<dbReference type="PROSITE" id="PS50082">
    <property type="entry name" value="WD_REPEATS_2"/>
    <property type="match status" value="1"/>
</dbReference>
<dbReference type="EnsemblMetazoa" id="tetur03g05170.1">
    <property type="protein sequence ID" value="tetur03g05170.1"/>
    <property type="gene ID" value="tetur03g05170"/>
</dbReference>
<dbReference type="GO" id="GO:0006887">
    <property type="term" value="P:exocytosis"/>
    <property type="evidence" value="ECO:0007669"/>
    <property type="project" value="UniProtKB-KW"/>
</dbReference>
<feature type="region of interest" description="Disordered" evidence="6">
    <location>
        <begin position="337"/>
        <end position="370"/>
    </location>
</feature>
<dbReference type="GO" id="GO:0019905">
    <property type="term" value="F:syntaxin binding"/>
    <property type="evidence" value="ECO:0007669"/>
    <property type="project" value="TreeGrafter"/>
</dbReference>
<dbReference type="eggNOG" id="KOG1983">
    <property type="taxonomic scope" value="Eukaryota"/>
</dbReference>
<dbReference type="InterPro" id="IPR015943">
    <property type="entry name" value="WD40/YVTN_repeat-like_dom_sf"/>
</dbReference>
<dbReference type="InterPro" id="IPR001680">
    <property type="entry name" value="WD40_rpt"/>
</dbReference>
<dbReference type="GO" id="GO:0005096">
    <property type="term" value="F:GTPase activator activity"/>
    <property type="evidence" value="ECO:0007669"/>
    <property type="project" value="TreeGrafter"/>
</dbReference>
<accession>T1JZT4</accession>
<dbReference type="AlphaFoldDB" id="T1JZT4"/>
<evidence type="ECO:0000256" key="4">
    <source>
        <dbReference type="ARBA" id="ARBA00022737"/>
    </source>
</evidence>
<evidence type="ECO:0000259" key="7">
    <source>
        <dbReference type="Pfam" id="PF08366"/>
    </source>
</evidence>
<dbReference type="InterPro" id="IPR000664">
    <property type="entry name" value="Lethal2_giant"/>
</dbReference>
<feature type="region of interest" description="Disordered" evidence="6">
    <location>
        <begin position="21"/>
        <end position="49"/>
    </location>
</feature>
<evidence type="ECO:0000313" key="8">
    <source>
        <dbReference type="EnsemblMetazoa" id="tetur03g05170.1"/>
    </source>
</evidence>
<evidence type="ECO:0000313" key="9">
    <source>
        <dbReference type="Proteomes" id="UP000015104"/>
    </source>
</evidence>
<feature type="domain" description="Lethal giant larvae homologue 2" evidence="7">
    <location>
        <begin position="293"/>
        <end position="348"/>
    </location>
</feature>
<proteinExistence type="inferred from homology"/>
<dbReference type="FunFam" id="2.130.10.10:FF:000521">
    <property type="entry name" value="syntaxin-binding protein 5-like isoform X1"/>
    <property type="match status" value="1"/>
</dbReference>
<dbReference type="EMBL" id="CAEY01001126">
    <property type="status" value="NOT_ANNOTATED_CDS"/>
    <property type="molecule type" value="Genomic_DNA"/>
</dbReference>
<feature type="compositionally biased region" description="Low complexity" evidence="6">
    <location>
        <begin position="353"/>
        <end position="370"/>
    </location>
</feature>
<dbReference type="InterPro" id="IPR013577">
    <property type="entry name" value="LLGL2"/>
</dbReference>
<dbReference type="GO" id="GO:0006893">
    <property type="term" value="P:Golgi to plasma membrane transport"/>
    <property type="evidence" value="ECO:0007669"/>
    <property type="project" value="TreeGrafter"/>
</dbReference>
<dbReference type="Proteomes" id="UP000015104">
    <property type="component" value="Unassembled WGS sequence"/>
</dbReference>
<comment type="similarity">
    <text evidence="1">Belongs to the WD repeat L(2)GL family.</text>
</comment>
<dbReference type="Gene3D" id="2.130.10.10">
    <property type="entry name" value="YVTN repeat-like/Quinoprotein amine dehydrogenase"/>
    <property type="match status" value="3"/>
</dbReference>
<dbReference type="SUPFAM" id="SSF50978">
    <property type="entry name" value="WD40 repeat-like"/>
    <property type="match status" value="1"/>
</dbReference>
<evidence type="ECO:0000256" key="2">
    <source>
        <dbReference type="ARBA" id="ARBA00022483"/>
    </source>
</evidence>
<dbReference type="SMART" id="SM00320">
    <property type="entry name" value="WD40"/>
    <property type="match status" value="8"/>
</dbReference>
<reference evidence="9" key="1">
    <citation type="submission" date="2011-08" db="EMBL/GenBank/DDBJ databases">
        <authorList>
            <person name="Rombauts S."/>
        </authorList>
    </citation>
    <scope>NUCLEOTIDE SEQUENCE</scope>
    <source>
        <strain evidence="9">London</strain>
    </source>
</reference>
<dbReference type="PANTHER" id="PTHR10241">
    <property type="entry name" value="LETHAL 2 GIANT LARVAE PROTEIN"/>
    <property type="match status" value="1"/>
</dbReference>
<keyword evidence="3 5" id="KW-0853">WD repeat</keyword>
<dbReference type="GO" id="GO:0005886">
    <property type="term" value="C:plasma membrane"/>
    <property type="evidence" value="ECO:0007669"/>
    <property type="project" value="TreeGrafter"/>
</dbReference>
<dbReference type="Pfam" id="PF08366">
    <property type="entry name" value="LLGL"/>
    <property type="match status" value="2"/>
</dbReference>
<feature type="compositionally biased region" description="Low complexity" evidence="6">
    <location>
        <begin position="21"/>
        <end position="32"/>
    </location>
</feature>
<keyword evidence="2" id="KW-0268">Exocytosis</keyword>
<evidence type="ECO:0000256" key="3">
    <source>
        <dbReference type="ARBA" id="ARBA00022574"/>
    </source>
</evidence>
<organism evidence="8 9">
    <name type="scientific">Tetranychus urticae</name>
    <name type="common">Two-spotted spider mite</name>
    <dbReference type="NCBI Taxonomy" id="32264"/>
    <lineage>
        <taxon>Eukaryota</taxon>
        <taxon>Metazoa</taxon>
        <taxon>Ecdysozoa</taxon>
        <taxon>Arthropoda</taxon>
        <taxon>Chelicerata</taxon>
        <taxon>Arachnida</taxon>
        <taxon>Acari</taxon>
        <taxon>Acariformes</taxon>
        <taxon>Trombidiformes</taxon>
        <taxon>Prostigmata</taxon>
        <taxon>Eleutherengona</taxon>
        <taxon>Raphignathae</taxon>
        <taxon>Tetranychoidea</taxon>
        <taxon>Tetranychidae</taxon>
        <taxon>Tetranychus</taxon>
    </lineage>
</organism>
<feature type="region of interest" description="Disordered" evidence="6">
    <location>
        <begin position="529"/>
        <end position="548"/>
    </location>
</feature>